<dbReference type="InterPro" id="IPR036915">
    <property type="entry name" value="Cyclin-like_sf"/>
</dbReference>
<dbReference type="OrthoDB" id="5590282at2759"/>
<dbReference type="SUPFAM" id="SSF47954">
    <property type="entry name" value="Cyclin-like"/>
    <property type="match status" value="2"/>
</dbReference>
<accession>A0A1Y2ET88</accession>
<dbReference type="FunFam" id="1.10.472.10:FF:000001">
    <property type="entry name" value="G2/mitotic-specific cyclin"/>
    <property type="match status" value="1"/>
</dbReference>
<evidence type="ECO:0000313" key="7">
    <source>
        <dbReference type="EMBL" id="ORY74757.1"/>
    </source>
</evidence>
<evidence type="ECO:0000259" key="5">
    <source>
        <dbReference type="SMART" id="SM00385"/>
    </source>
</evidence>
<evidence type="ECO:0000256" key="1">
    <source>
        <dbReference type="ARBA" id="ARBA00022618"/>
    </source>
</evidence>
<dbReference type="Proteomes" id="UP000193467">
    <property type="component" value="Unassembled WGS sequence"/>
</dbReference>
<dbReference type="SMART" id="SM01332">
    <property type="entry name" value="Cyclin_C"/>
    <property type="match status" value="1"/>
</dbReference>
<keyword evidence="8" id="KW-1185">Reference proteome</keyword>
<dbReference type="PANTHER" id="PTHR10177">
    <property type="entry name" value="CYCLINS"/>
    <property type="match status" value="1"/>
</dbReference>
<evidence type="ECO:0000259" key="6">
    <source>
        <dbReference type="SMART" id="SM01332"/>
    </source>
</evidence>
<feature type="domain" description="Cyclin-like" evidence="5">
    <location>
        <begin position="43"/>
        <end position="127"/>
    </location>
</feature>
<dbReference type="InterPro" id="IPR004367">
    <property type="entry name" value="Cyclin_C-dom"/>
</dbReference>
<evidence type="ECO:0000256" key="4">
    <source>
        <dbReference type="RuleBase" id="RU000383"/>
    </source>
</evidence>
<keyword evidence="2 4" id="KW-0195">Cyclin</keyword>
<evidence type="ECO:0000256" key="3">
    <source>
        <dbReference type="ARBA" id="ARBA00023306"/>
    </source>
</evidence>
<dbReference type="InterPro" id="IPR039361">
    <property type="entry name" value="Cyclin"/>
</dbReference>
<keyword evidence="3" id="KW-0131">Cell cycle</keyword>
<reference evidence="7 8" key="1">
    <citation type="submission" date="2016-07" db="EMBL/GenBank/DDBJ databases">
        <title>Pervasive Adenine N6-methylation of Active Genes in Fungi.</title>
        <authorList>
            <consortium name="DOE Joint Genome Institute"/>
            <person name="Mondo S.J."/>
            <person name="Dannebaum R.O."/>
            <person name="Kuo R.C."/>
            <person name="Labutti K."/>
            <person name="Haridas S."/>
            <person name="Kuo A."/>
            <person name="Salamov A."/>
            <person name="Ahrendt S.R."/>
            <person name="Lipzen A."/>
            <person name="Sullivan W."/>
            <person name="Andreopoulos W.B."/>
            <person name="Clum A."/>
            <person name="Lindquist E."/>
            <person name="Daum C."/>
            <person name="Ramamoorthy G.K."/>
            <person name="Gryganskyi A."/>
            <person name="Culley D."/>
            <person name="Magnuson J.K."/>
            <person name="James T.Y."/>
            <person name="O'Malley M.A."/>
            <person name="Stajich J.E."/>
            <person name="Spatafora J.W."/>
            <person name="Visel A."/>
            <person name="Grigoriev I.V."/>
        </authorList>
    </citation>
    <scope>NUCLEOTIDE SEQUENCE [LARGE SCALE GENOMIC DNA]</scope>
    <source>
        <strain evidence="7 8">62-1032</strain>
    </source>
</reference>
<dbReference type="InterPro" id="IPR013763">
    <property type="entry name" value="Cyclin-like_dom"/>
</dbReference>
<feature type="domain" description="Cyclin-like" evidence="5">
    <location>
        <begin position="140"/>
        <end position="221"/>
    </location>
</feature>
<evidence type="ECO:0000313" key="8">
    <source>
        <dbReference type="Proteomes" id="UP000193467"/>
    </source>
</evidence>
<comment type="similarity">
    <text evidence="4">Belongs to the cyclin family.</text>
</comment>
<dbReference type="Pfam" id="PF02984">
    <property type="entry name" value="Cyclin_C"/>
    <property type="match status" value="1"/>
</dbReference>
<name>A0A1Y2ET88_9BASI</name>
<dbReference type="Gene3D" id="1.10.472.10">
    <property type="entry name" value="Cyclin-like"/>
    <property type="match status" value="2"/>
</dbReference>
<proteinExistence type="inferred from homology"/>
<dbReference type="GO" id="GO:0051301">
    <property type="term" value="P:cell division"/>
    <property type="evidence" value="ECO:0007669"/>
    <property type="project" value="UniProtKB-KW"/>
</dbReference>
<gene>
    <name evidence="7" type="ORF">BCR35DRAFT_268219</name>
</gene>
<dbReference type="EMBL" id="MCGR01000040">
    <property type="protein sequence ID" value="ORY74757.1"/>
    <property type="molecule type" value="Genomic_DNA"/>
</dbReference>
<evidence type="ECO:0000256" key="2">
    <source>
        <dbReference type="ARBA" id="ARBA00023127"/>
    </source>
</evidence>
<feature type="domain" description="Cyclin C-terminal" evidence="6">
    <location>
        <begin position="136"/>
        <end position="277"/>
    </location>
</feature>
<organism evidence="7 8">
    <name type="scientific">Leucosporidium creatinivorum</name>
    <dbReference type="NCBI Taxonomy" id="106004"/>
    <lineage>
        <taxon>Eukaryota</taxon>
        <taxon>Fungi</taxon>
        <taxon>Dikarya</taxon>
        <taxon>Basidiomycota</taxon>
        <taxon>Pucciniomycotina</taxon>
        <taxon>Microbotryomycetes</taxon>
        <taxon>Leucosporidiales</taxon>
        <taxon>Leucosporidium</taxon>
    </lineage>
</organism>
<keyword evidence="1" id="KW-0132">Cell division</keyword>
<dbReference type="InParanoid" id="A0A1Y2ET88"/>
<dbReference type="STRING" id="106004.A0A1Y2ET88"/>
<dbReference type="AlphaFoldDB" id="A0A1Y2ET88"/>
<comment type="caution">
    <text evidence="7">The sequence shown here is derived from an EMBL/GenBank/DDBJ whole genome shotgun (WGS) entry which is preliminary data.</text>
</comment>
<dbReference type="InterPro" id="IPR006671">
    <property type="entry name" value="Cyclin_N"/>
</dbReference>
<protein>
    <submittedName>
        <fullName evidence="7">Cyclin-like protein</fullName>
    </submittedName>
</protein>
<dbReference type="SMART" id="SM00385">
    <property type="entry name" value="CYCLIN"/>
    <property type="match status" value="2"/>
</dbReference>
<dbReference type="FunCoup" id="A0A1Y2ET88">
    <property type="interactions" value="667"/>
</dbReference>
<dbReference type="CDD" id="cd20512">
    <property type="entry name" value="CYCLIN_CLBs_yeast_rpt2"/>
    <property type="match status" value="1"/>
</dbReference>
<dbReference type="Pfam" id="PF00134">
    <property type="entry name" value="Cyclin_N"/>
    <property type="match status" value="1"/>
</dbReference>
<sequence length="305" mass="34875">MVSAYVVEVYEYLRELELTTMPEVDYMANQNEVTWKMRGILVDWLIEIHTKFRLLPETIFLATNIIDRFLSTRVVSLVKFQLVGVTALFIAAKYEEVVCPSVSNFLYMTDGGYGDDEILKAERYVLSMIDFNLSYPNPINFLRRISKADGYDIQSRTMAKYLMEISIVDHKFMGTPPSLIAAAGNWLARRVLDKGEWDANLVHYSGYSEEELKPTAQLMLDYVVRSSPILSADAAKANQSGMNPLQTSPISHEVEHPNFIKKYAAKKFFKASTSIRKWAEEEFAPVQRYNSSTRKMEYVAVAPIL</sequence>